<reference evidence="1" key="1">
    <citation type="submission" date="2014-11" db="EMBL/GenBank/DDBJ databases">
        <authorList>
            <person name="Amaro Gonzalez C."/>
        </authorList>
    </citation>
    <scope>NUCLEOTIDE SEQUENCE</scope>
</reference>
<organism evidence="1">
    <name type="scientific">Anguilla anguilla</name>
    <name type="common">European freshwater eel</name>
    <name type="synonym">Muraena anguilla</name>
    <dbReference type="NCBI Taxonomy" id="7936"/>
    <lineage>
        <taxon>Eukaryota</taxon>
        <taxon>Metazoa</taxon>
        <taxon>Chordata</taxon>
        <taxon>Craniata</taxon>
        <taxon>Vertebrata</taxon>
        <taxon>Euteleostomi</taxon>
        <taxon>Actinopterygii</taxon>
        <taxon>Neopterygii</taxon>
        <taxon>Teleostei</taxon>
        <taxon>Anguilliformes</taxon>
        <taxon>Anguillidae</taxon>
        <taxon>Anguilla</taxon>
    </lineage>
</organism>
<proteinExistence type="predicted"/>
<evidence type="ECO:0000313" key="1">
    <source>
        <dbReference type="EMBL" id="JAH88265.1"/>
    </source>
</evidence>
<dbReference type="AlphaFoldDB" id="A0A0E9WFE6"/>
<accession>A0A0E9WFE6</accession>
<sequence>MSHCKTSQFNTLSQIAVYFKLQSIPQFSFSSKSTITYTFFQGIIKLQHFVATWYKAIKNKYNTFLFLMEN</sequence>
<reference evidence="1" key="2">
    <citation type="journal article" date="2015" name="Fish Shellfish Immunol.">
        <title>Early steps in the European eel (Anguilla anguilla)-Vibrio vulnificus interaction in the gills: Role of the RtxA13 toxin.</title>
        <authorList>
            <person name="Callol A."/>
            <person name="Pajuelo D."/>
            <person name="Ebbesson L."/>
            <person name="Teles M."/>
            <person name="MacKenzie S."/>
            <person name="Amaro C."/>
        </authorList>
    </citation>
    <scope>NUCLEOTIDE SEQUENCE</scope>
</reference>
<name>A0A0E9WFE6_ANGAN</name>
<protein>
    <submittedName>
        <fullName evidence="1">Uncharacterized protein</fullName>
    </submittedName>
</protein>
<dbReference type="EMBL" id="GBXM01020312">
    <property type="protein sequence ID" value="JAH88265.1"/>
    <property type="molecule type" value="Transcribed_RNA"/>
</dbReference>